<accession>A0AAD6ZKN4</accession>
<evidence type="ECO:0000256" key="1">
    <source>
        <dbReference type="SAM" id="MobiDB-lite"/>
    </source>
</evidence>
<evidence type="ECO:0000313" key="3">
    <source>
        <dbReference type="Proteomes" id="UP001218218"/>
    </source>
</evidence>
<sequence length="233" mass="25382">MLPLVVAIRAPHDQRSGLPEVCGSRARVGRVSSGASPSRQIHHAHAPSPRAASWDTSSTVLTTVRAAQFAFIPFSPPSREQIAADNITLTTEQNVTEARCTVANTTGLGFRDMQTNKPNDVGLSLYDNPVGQVDGRKNQALSDLRAGTPSSQLNSTANLTLIPLYYLTDSFLSSLWIYVVNPESFSSVYTNKASSMDAPMLFSQYKYNVAYWPEEFVAKVGNFVSYISALRSS</sequence>
<proteinExistence type="predicted"/>
<name>A0AAD6ZKN4_9AGAR</name>
<comment type="caution">
    <text evidence="2">The sequence shown here is derived from an EMBL/GenBank/DDBJ whole genome shotgun (WGS) entry which is preliminary data.</text>
</comment>
<keyword evidence="3" id="KW-1185">Reference proteome</keyword>
<dbReference type="InterPro" id="IPR029058">
    <property type="entry name" value="AB_hydrolase_fold"/>
</dbReference>
<evidence type="ECO:0000313" key="2">
    <source>
        <dbReference type="EMBL" id="KAJ7327572.1"/>
    </source>
</evidence>
<dbReference type="Proteomes" id="UP001218218">
    <property type="component" value="Unassembled WGS sequence"/>
</dbReference>
<dbReference type="EMBL" id="JARIHO010000041">
    <property type="protein sequence ID" value="KAJ7327572.1"/>
    <property type="molecule type" value="Genomic_DNA"/>
</dbReference>
<dbReference type="AlphaFoldDB" id="A0AAD6ZKN4"/>
<dbReference type="Gene3D" id="3.40.50.1820">
    <property type="entry name" value="alpha/beta hydrolase"/>
    <property type="match status" value="1"/>
</dbReference>
<protein>
    <submittedName>
        <fullName evidence="2">Uncharacterized protein</fullName>
    </submittedName>
</protein>
<reference evidence="2" key="1">
    <citation type="submission" date="2023-03" db="EMBL/GenBank/DDBJ databases">
        <title>Massive genome expansion in bonnet fungi (Mycena s.s.) driven by repeated elements and novel gene families across ecological guilds.</title>
        <authorList>
            <consortium name="Lawrence Berkeley National Laboratory"/>
            <person name="Harder C.B."/>
            <person name="Miyauchi S."/>
            <person name="Viragh M."/>
            <person name="Kuo A."/>
            <person name="Thoen E."/>
            <person name="Andreopoulos B."/>
            <person name="Lu D."/>
            <person name="Skrede I."/>
            <person name="Drula E."/>
            <person name="Henrissat B."/>
            <person name="Morin E."/>
            <person name="Kohler A."/>
            <person name="Barry K."/>
            <person name="LaButti K."/>
            <person name="Morin E."/>
            <person name="Salamov A."/>
            <person name="Lipzen A."/>
            <person name="Mereny Z."/>
            <person name="Hegedus B."/>
            <person name="Baldrian P."/>
            <person name="Stursova M."/>
            <person name="Weitz H."/>
            <person name="Taylor A."/>
            <person name="Grigoriev I.V."/>
            <person name="Nagy L.G."/>
            <person name="Martin F."/>
            <person name="Kauserud H."/>
        </authorList>
    </citation>
    <scope>NUCLEOTIDE SEQUENCE</scope>
    <source>
        <strain evidence="2">CBHHK002</strain>
    </source>
</reference>
<gene>
    <name evidence="2" type="ORF">DFH08DRAFT_1084728</name>
</gene>
<organism evidence="2 3">
    <name type="scientific">Mycena albidolilacea</name>
    <dbReference type="NCBI Taxonomy" id="1033008"/>
    <lineage>
        <taxon>Eukaryota</taxon>
        <taxon>Fungi</taxon>
        <taxon>Dikarya</taxon>
        <taxon>Basidiomycota</taxon>
        <taxon>Agaricomycotina</taxon>
        <taxon>Agaricomycetes</taxon>
        <taxon>Agaricomycetidae</taxon>
        <taxon>Agaricales</taxon>
        <taxon>Marasmiineae</taxon>
        <taxon>Mycenaceae</taxon>
        <taxon>Mycena</taxon>
    </lineage>
</organism>
<feature type="region of interest" description="Disordered" evidence="1">
    <location>
        <begin position="29"/>
        <end position="54"/>
    </location>
</feature>